<gene>
    <name evidence="2" type="ORF">A9255_20005</name>
</gene>
<dbReference type="EMBL" id="CP016176">
    <property type="protein sequence ID" value="AOM42626.1"/>
    <property type="molecule type" value="Genomic_DNA"/>
</dbReference>
<sequence length="109" mass="11413">MGRSPAGLGVDFACHGGAIKFGVILETVLVFHLDGLQGFDGVKGAVTNLVGVLDRLRVGVNLNSGHFHGLTAQHIGVNTVRGEDAPRGTGVSLGQRDQVRKNPPGQHRI</sequence>
<evidence type="ECO:0000313" key="2">
    <source>
        <dbReference type="EMBL" id="AOM42626.1"/>
    </source>
</evidence>
<dbReference type="Proteomes" id="UP000094600">
    <property type="component" value="Chromosome"/>
</dbReference>
<name>A0ABN4SBE6_XENHO</name>
<proteinExistence type="predicted"/>
<protein>
    <submittedName>
        <fullName evidence="2">Uncharacterized protein</fullName>
    </submittedName>
</protein>
<evidence type="ECO:0000313" key="3">
    <source>
        <dbReference type="Proteomes" id="UP000094600"/>
    </source>
</evidence>
<evidence type="ECO:0000256" key="1">
    <source>
        <dbReference type="SAM" id="MobiDB-lite"/>
    </source>
</evidence>
<organism evidence="2 3">
    <name type="scientific">Xenorhabdus hominickii</name>
    <dbReference type="NCBI Taxonomy" id="351679"/>
    <lineage>
        <taxon>Bacteria</taxon>
        <taxon>Pseudomonadati</taxon>
        <taxon>Pseudomonadota</taxon>
        <taxon>Gammaproteobacteria</taxon>
        <taxon>Enterobacterales</taxon>
        <taxon>Morganellaceae</taxon>
        <taxon>Xenorhabdus</taxon>
    </lineage>
</organism>
<reference evidence="2 3" key="1">
    <citation type="submission" date="2016-06" db="EMBL/GenBank/DDBJ databases">
        <title>Bacterial characters and pathogenicity of Xenorhabdus hominickii from an entomopathogenic nematode, Steinernema monticolum.</title>
        <authorList>
            <person name="Park Y."/>
            <person name="Kim Y."/>
        </authorList>
    </citation>
    <scope>NUCLEOTIDE SEQUENCE [LARGE SCALE GENOMIC DNA]</scope>
    <source>
        <strain evidence="2 3">ANU1</strain>
    </source>
</reference>
<accession>A0ABN4SBE6</accession>
<keyword evidence="3" id="KW-1185">Reference proteome</keyword>
<feature type="region of interest" description="Disordered" evidence="1">
    <location>
        <begin position="81"/>
        <end position="109"/>
    </location>
</feature>